<dbReference type="Proteomes" id="UP000193642">
    <property type="component" value="Unassembled WGS sequence"/>
</dbReference>
<evidence type="ECO:0000313" key="2">
    <source>
        <dbReference type="EMBL" id="ORY09785.1"/>
    </source>
</evidence>
<accession>A0A1Y1ZIX4</accession>
<reference evidence="2 3" key="1">
    <citation type="submission" date="2016-07" db="EMBL/GenBank/DDBJ databases">
        <title>Pervasive Adenine N6-methylation of Active Genes in Fungi.</title>
        <authorList>
            <consortium name="DOE Joint Genome Institute"/>
            <person name="Mondo S.J."/>
            <person name="Dannebaum R.O."/>
            <person name="Kuo R.C."/>
            <person name="Labutti K."/>
            <person name="Haridas S."/>
            <person name="Kuo A."/>
            <person name="Salamov A."/>
            <person name="Ahrendt S.R."/>
            <person name="Lipzen A."/>
            <person name="Sullivan W."/>
            <person name="Andreopoulos W.B."/>
            <person name="Clum A."/>
            <person name="Lindquist E."/>
            <person name="Daum C."/>
            <person name="Ramamoorthy G.K."/>
            <person name="Gryganskyi A."/>
            <person name="Culley D."/>
            <person name="Magnuson J.K."/>
            <person name="James T.Y."/>
            <person name="O'Malley M.A."/>
            <person name="Stajich J.E."/>
            <person name="Spatafora J.W."/>
            <person name="Visel A."/>
            <person name="Grigoriev I.V."/>
        </authorList>
    </citation>
    <scope>NUCLEOTIDE SEQUENCE [LARGE SCALE GENOMIC DNA]</scope>
    <source>
        <strain evidence="2 3">JEL800</strain>
    </source>
</reference>
<evidence type="ECO:0000313" key="3">
    <source>
        <dbReference type="Proteomes" id="UP000193642"/>
    </source>
</evidence>
<proteinExistence type="predicted"/>
<comment type="caution">
    <text evidence="2">The sequence shown here is derived from an EMBL/GenBank/DDBJ whole genome shotgun (WGS) entry which is preliminary data.</text>
</comment>
<dbReference type="AlphaFoldDB" id="A0A1Y1ZIX4"/>
<evidence type="ECO:0000256" key="1">
    <source>
        <dbReference type="SAM" id="MobiDB-lite"/>
    </source>
</evidence>
<dbReference type="EMBL" id="MCGO01000415">
    <property type="protein sequence ID" value="ORY09785.1"/>
    <property type="molecule type" value="Genomic_DNA"/>
</dbReference>
<feature type="region of interest" description="Disordered" evidence="1">
    <location>
        <begin position="43"/>
        <end position="80"/>
    </location>
</feature>
<feature type="compositionally biased region" description="Acidic residues" evidence="1">
    <location>
        <begin position="43"/>
        <end position="71"/>
    </location>
</feature>
<protein>
    <submittedName>
        <fullName evidence="2">Uncharacterized protein</fullName>
    </submittedName>
</protein>
<organism evidence="2 3">
    <name type="scientific">Rhizoclosmatium globosum</name>
    <dbReference type="NCBI Taxonomy" id="329046"/>
    <lineage>
        <taxon>Eukaryota</taxon>
        <taxon>Fungi</taxon>
        <taxon>Fungi incertae sedis</taxon>
        <taxon>Chytridiomycota</taxon>
        <taxon>Chytridiomycota incertae sedis</taxon>
        <taxon>Chytridiomycetes</taxon>
        <taxon>Chytridiales</taxon>
        <taxon>Chytriomycetaceae</taxon>
        <taxon>Rhizoclosmatium</taxon>
    </lineage>
</organism>
<keyword evidence="3" id="KW-1185">Reference proteome</keyword>
<sequence length="110" mass="12841">MSLILSSEQEHLVKLLYLLFRLETRVRSRLSRNILQREKEDVVLDYESSESSVDSEDAAEDDDDDDEEQDDGDSKEVNDSFDDFVQNAESKNLILLTCFWKTYQPVAQWS</sequence>
<name>A0A1Y1ZIX4_9FUNG</name>
<gene>
    <name evidence="2" type="ORF">BCR33DRAFT_752420</name>
</gene>